<keyword evidence="2" id="KW-0057">Aromatic amino acid biosynthesis</keyword>
<dbReference type="Pfam" id="PF01817">
    <property type="entry name" value="CM_2"/>
    <property type="match status" value="1"/>
</dbReference>
<sequence>MNEKTTAGLEHLRDLIDGVDQQLLHLLRKRLDLVAQVGAVKHAAGVPIYAPQREASMLAKRRNEAQSMNISPQLIEDILRRLMRESYLNEKDVGFKQVKQDLGHVVIVGGQGKLGQLFSQMLVLSGYEVKSIDKNDWQEAAAIFSGAGLVIVTVPINVTCEVIREKLTQLPDNCILADLTSIKEEPVAAMLAAHSGPVVGLHPMFGPDVGSLAKQVVVVCHGRHQEAYQWLLQQIEIWGARIVEAEAERHDKAMQLVQAMRHFSTFVYGVNLCKEEADIGNLLQFSSPIYRLELAMVGRLFAQDPELYADIIFAQAGSQHAISDYLDNYRDALTMLQTGNRQAFVEQFQRVAKWFGDFAPQFQHESRAMLQSVNDMKSS</sequence>
<keyword evidence="2" id="KW-0963">Cytoplasm</keyword>
<dbReference type="InterPro" id="IPR003099">
    <property type="entry name" value="Prephen_DH"/>
</dbReference>
<keyword evidence="1 2" id="KW-0560">Oxidoreductase</keyword>
<evidence type="ECO:0000313" key="5">
    <source>
        <dbReference type="EMBL" id="MEO3682695.1"/>
    </source>
</evidence>
<dbReference type="InterPro" id="IPR008927">
    <property type="entry name" value="6-PGluconate_DH-like_C_sf"/>
</dbReference>
<dbReference type="SUPFAM" id="SSF51735">
    <property type="entry name" value="NAD(P)-binding Rossmann-fold domains"/>
    <property type="match status" value="1"/>
</dbReference>
<dbReference type="EMBL" id="JBDPZN010000003">
    <property type="protein sequence ID" value="MEO3682695.1"/>
    <property type="molecule type" value="Genomic_DNA"/>
</dbReference>
<dbReference type="InterPro" id="IPR046826">
    <property type="entry name" value="PDH_N"/>
</dbReference>
<dbReference type="SUPFAM" id="SSF48600">
    <property type="entry name" value="Chorismate mutase II"/>
    <property type="match status" value="1"/>
</dbReference>
<keyword evidence="2 5" id="KW-0413">Isomerase</keyword>
<accession>A0ABV0FPY8</accession>
<dbReference type="Proteomes" id="UP001477278">
    <property type="component" value="Unassembled WGS sequence"/>
</dbReference>
<comment type="subcellular location">
    <subcellularLocation>
        <location evidence="2">Cytoplasm</location>
    </subcellularLocation>
</comment>
<gene>
    <name evidence="5" type="primary">tyrA</name>
    <name evidence="5" type="ORF">ABHN84_10400</name>
</gene>
<keyword evidence="2" id="KW-0520">NAD</keyword>
<feature type="domain" description="Prephenate/arogenate dehydrogenase" evidence="4">
    <location>
        <begin position="103"/>
        <end position="366"/>
    </location>
</feature>
<dbReference type="SMART" id="SM00830">
    <property type="entry name" value="CM_2"/>
    <property type="match status" value="1"/>
</dbReference>
<protein>
    <recommendedName>
        <fullName evidence="2">T-protein</fullName>
    </recommendedName>
</protein>
<dbReference type="InterPro" id="IPR036263">
    <property type="entry name" value="Chorismate_II_sf"/>
</dbReference>
<comment type="caution">
    <text evidence="5">The sequence shown here is derived from an EMBL/GenBank/DDBJ whole genome shotgun (WGS) entry which is preliminary data.</text>
</comment>
<comment type="pathway">
    <text evidence="2">Amino-acid biosynthesis; L-tyrosine biosynthesis; (4-hydroxyphenyl)pyruvate from prephenate (NAD(+) route): step 1/1.</text>
</comment>
<dbReference type="PANTHER" id="PTHR21363:SF0">
    <property type="entry name" value="PREPHENATE DEHYDROGENASE [NADP(+)]"/>
    <property type="match status" value="1"/>
</dbReference>
<organism evidence="5 6">
    <name type="scientific">Shewanella vesiculosa</name>
    <dbReference type="NCBI Taxonomy" id="518738"/>
    <lineage>
        <taxon>Bacteria</taxon>
        <taxon>Pseudomonadati</taxon>
        <taxon>Pseudomonadota</taxon>
        <taxon>Gammaproteobacteria</taxon>
        <taxon>Alteromonadales</taxon>
        <taxon>Shewanellaceae</taxon>
        <taxon>Shewanella</taxon>
    </lineage>
</organism>
<evidence type="ECO:0000259" key="4">
    <source>
        <dbReference type="PROSITE" id="PS51176"/>
    </source>
</evidence>
<proteinExistence type="predicted"/>
<dbReference type="Gene3D" id="1.20.59.10">
    <property type="entry name" value="Chorismate mutase"/>
    <property type="match status" value="1"/>
</dbReference>
<name>A0ABV0FPY8_9GAMM</name>
<keyword evidence="2" id="KW-0827">Tyrosine biosynthesis</keyword>
<evidence type="ECO:0000256" key="1">
    <source>
        <dbReference type="ARBA" id="ARBA00023002"/>
    </source>
</evidence>
<dbReference type="Gene3D" id="1.10.3660.10">
    <property type="entry name" value="6-phosphogluconate dehydrogenase C-terminal like domain"/>
    <property type="match status" value="1"/>
</dbReference>
<dbReference type="InterPro" id="IPR036291">
    <property type="entry name" value="NAD(P)-bd_dom_sf"/>
</dbReference>
<dbReference type="InterPro" id="IPR008244">
    <property type="entry name" value="Chor_mut/prephenate_DH_T"/>
</dbReference>
<dbReference type="GO" id="GO:0004106">
    <property type="term" value="F:chorismate mutase activity"/>
    <property type="evidence" value="ECO:0007669"/>
    <property type="project" value="UniProtKB-EC"/>
</dbReference>
<keyword evidence="2" id="KW-0028">Amino-acid biosynthesis</keyword>
<evidence type="ECO:0000259" key="3">
    <source>
        <dbReference type="PROSITE" id="PS51168"/>
    </source>
</evidence>
<dbReference type="GO" id="GO:0008977">
    <property type="term" value="F:prephenate dehydrogenase (NAD+) activity"/>
    <property type="evidence" value="ECO:0007669"/>
    <property type="project" value="UniProtKB-EC"/>
</dbReference>
<reference evidence="5 6" key="1">
    <citation type="submission" date="2024-05" db="EMBL/GenBank/DDBJ databases">
        <title>Genome sequencing of Marine Estuary Bacteria, Shewanella vesiculosa and S. baltica, and Pseudomonas syringae.</title>
        <authorList>
            <person name="Gurung A."/>
            <person name="Maclea K.S."/>
        </authorList>
    </citation>
    <scope>NUCLEOTIDE SEQUENCE [LARGE SCALE GENOMIC DNA]</scope>
    <source>
        <strain evidence="5 6">1A</strain>
    </source>
</reference>
<dbReference type="InterPro" id="IPR011277">
    <property type="entry name" value="CM_T"/>
</dbReference>
<dbReference type="PROSITE" id="PS51176">
    <property type="entry name" value="PDH_ADH"/>
    <property type="match status" value="1"/>
</dbReference>
<dbReference type="Gene3D" id="3.40.50.720">
    <property type="entry name" value="NAD(P)-binding Rossmann-like Domain"/>
    <property type="match status" value="1"/>
</dbReference>
<dbReference type="InterPro" id="IPR036979">
    <property type="entry name" value="CM_dom_sf"/>
</dbReference>
<feature type="domain" description="Chorismate mutase" evidence="3">
    <location>
        <begin position="3"/>
        <end position="94"/>
    </location>
</feature>
<dbReference type="InterPro" id="IPR046825">
    <property type="entry name" value="PDH_C"/>
</dbReference>
<evidence type="ECO:0000313" key="6">
    <source>
        <dbReference type="Proteomes" id="UP001477278"/>
    </source>
</evidence>
<comment type="pathway">
    <text evidence="2">Metabolic intermediate biosynthesis; prephenate biosynthesis; prephenate from chorismate: step 1/1.</text>
</comment>
<dbReference type="NCBIfam" id="NF008400">
    <property type="entry name" value="PRK11199.1"/>
    <property type="match status" value="1"/>
</dbReference>
<dbReference type="PIRSF" id="PIRSF001499">
    <property type="entry name" value="Chor_mut_pdh_Tpr"/>
    <property type="match status" value="1"/>
</dbReference>
<dbReference type="InterPro" id="IPR002701">
    <property type="entry name" value="CM_II_prokaryot"/>
</dbReference>
<dbReference type="Pfam" id="PF20463">
    <property type="entry name" value="PDH_C"/>
    <property type="match status" value="1"/>
</dbReference>
<dbReference type="PANTHER" id="PTHR21363">
    <property type="entry name" value="PREPHENATE DEHYDROGENASE"/>
    <property type="match status" value="1"/>
</dbReference>
<dbReference type="InterPro" id="IPR050812">
    <property type="entry name" value="Preph/Arog_dehydrog"/>
</dbReference>
<dbReference type="Pfam" id="PF02153">
    <property type="entry name" value="PDH_N"/>
    <property type="match status" value="1"/>
</dbReference>
<keyword evidence="6" id="KW-1185">Reference proteome</keyword>
<dbReference type="PROSITE" id="PS51168">
    <property type="entry name" value="CHORISMATE_MUT_2"/>
    <property type="match status" value="1"/>
</dbReference>
<dbReference type="NCBIfam" id="TIGR01799">
    <property type="entry name" value="CM_T"/>
    <property type="match status" value="1"/>
</dbReference>
<dbReference type="RefSeq" id="WP_124017123.1">
    <property type="nucleotide sequence ID" value="NZ_JBDPZN010000003.1"/>
</dbReference>
<evidence type="ECO:0000256" key="2">
    <source>
        <dbReference type="PIRNR" id="PIRNR001499"/>
    </source>
</evidence>
<dbReference type="SUPFAM" id="SSF48179">
    <property type="entry name" value="6-phosphogluconate dehydrogenase C-terminal domain-like"/>
    <property type="match status" value="1"/>
</dbReference>